<evidence type="ECO:0000256" key="4">
    <source>
        <dbReference type="SAM" id="MobiDB-lite"/>
    </source>
</evidence>
<dbReference type="PANTHER" id="PTHR47764">
    <property type="entry name" value="UBIQUITIN-LIKE-SPECIFIC PROTEASE 2B-RELATED"/>
    <property type="match status" value="1"/>
</dbReference>
<evidence type="ECO:0000256" key="2">
    <source>
        <dbReference type="ARBA" id="ARBA00022670"/>
    </source>
</evidence>
<feature type="domain" description="Ubiquitin-like protease family profile" evidence="5">
    <location>
        <begin position="509"/>
        <end position="787"/>
    </location>
</feature>
<dbReference type="EMBL" id="CAKLBY020000167">
    <property type="protein sequence ID" value="CAK7930411.1"/>
    <property type="molecule type" value="Genomic_DNA"/>
</dbReference>
<dbReference type="AlphaFoldDB" id="A0AAV1U6P5"/>
<dbReference type="Proteomes" id="UP001162060">
    <property type="component" value="Unassembled WGS sequence"/>
</dbReference>
<feature type="compositionally biased region" description="Low complexity" evidence="4">
    <location>
        <begin position="152"/>
        <end position="162"/>
    </location>
</feature>
<accession>A0AAV1U6P5</accession>
<comment type="caution">
    <text evidence="6">The sequence shown here is derived from an EMBL/GenBank/DDBJ whole genome shotgun (WGS) entry which is preliminary data.</text>
</comment>
<dbReference type="PROSITE" id="PS50600">
    <property type="entry name" value="ULP_PROTEASE"/>
    <property type="match status" value="1"/>
</dbReference>
<comment type="similarity">
    <text evidence="1">Belongs to the peptidase C48 family.</text>
</comment>
<name>A0AAV1U6P5_9STRA</name>
<evidence type="ECO:0000313" key="6">
    <source>
        <dbReference type="EMBL" id="CAK7930411.1"/>
    </source>
</evidence>
<dbReference type="InterPro" id="IPR038765">
    <property type="entry name" value="Papain-like_cys_pep_sf"/>
</dbReference>
<evidence type="ECO:0000256" key="3">
    <source>
        <dbReference type="ARBA" id="ARBA00022801"/>
    </source>
</evidence>
<gene>
    <name evidence="6" type="ORF">PM001_LOCUS15561</name>
</gene>
<proteinExistence type="inferred from homology"/>
<reference evidence="6" key="1">
    <citation type="submission" date="2024-01" db="EMBL/GenBank/DDBJ databases">
        <authorList>
            <person name="Webb A."/>
        </authorList>
    </citation>
    <scope>NUCLEOTIDE SEQUENCE</scope>
    <source>
        <strain evidence="6">Pm1</strain>
    </source>
</reference>
<protein>
    <recommendedName>
        <fullName evidence="5">Ubiquitin-like protease family profile domain-containing protein</fullName>
    </recommendedName>
</protein>
<dbReference type="GO" id="GO:0006508">
    <property type="term" value="P:proteolysis"/>
    <property type="evidence" value="ECO:0007669"/>
    <property type="project" value="UniProtKB-KW"/>
</dbReference>
<keyword evidence="3" id="KW-0378">Hydrolase</keyword>
<feature type="compositionally biased region" description="Polar residues" evidence="4">
    <location>
        <begin position="71"/>
        <end position="84"/>
    </location>
</feature>
<dbReference type="InterPro" id="IPR003653">
    <property type="entry name" value="Peptidase_C48_C"/>
</dbReference>
<evidence type="ECO:0000313" key="7">
    <source>
        <dbReference type="Proteomes" id="UP001162060"/>
    </source>
</evidence>
<organism evidence="6 7">
    <name type="scientific">Peronospora matthiolae</name>
    <dbReference type="NCBI Taxonomy" id="2874970"/>
    <lineage>
        <taxon>Eukaryota</taxon>
        <taxon>Sar</taxon>
        <taxon>Stramenopiles</taxon>
        <taxon>Oomycota</taxon>
        <taxon>Peronosporomycetes</taxon>
        <taxon>Peronosporales</taxon>
        <taxon>Peronosporaceae</taxon>
        <taxon>Peronospora</taxon>
    </lineage>
</organism>
<dbReference type="Gene3D" id="3.40.395.10">
    <property type="entry name" value="Adenoviral Proteinase, Chain A"/>
    <property type="match status" value="1"/>
</dbReference>
<keyword evidence="2" id="KW-0645">Protease</keyword>
<dbReference type="Pfam" id="PF02902">
    <property type="entry name" value="Peptidase_C48"/>
    <property type="match status" value="1"/>
</dbReference>
<evidence type="ECO:0000259" key="5">
    <source>
        <dbReference type="PROSITE" id="PS50600"/>
    </source>
</evidence>
<dbReference type="SUPFAM" id="SSF54001">
    <property type="entry name" value="Cysteine proteinases"/>
    <property type="match status" value="1"/>
</dbReference>
<sequence length="856" mass="97419">MRLGLESTCDTVQTSTVRPETIISSRSSACSPIVVDDDDTYDSTVDDTKPQFARAHYDIDRPSLLNFTVKNVRNGRTSSNTNNEPAGGTRQNEEPLQLESISERSFKHDTKGMSTNKSPELLPKQNHLSFLFSVNTDAARTQQQHRRDRAVAARSSRNSSRQTTRERRNVIVATRTSVCGERFDRSELEFRRDRVQVTIWKRDERQWQGDVKFAHIRRFCFSQADGPPFILLLQLDNANGRSSFAHFYDPFFAKVWKEHDTKEQAALRMYGVVFYFDEAIDYMRCQSMADGNPSLSRFFSVKLSEDERRTYLSLDASKLLRHWHSSEINASISTDARNQSFAELVGKGAKQALGSMTSFFRPVARSSVLEDDDSVSVARGRDGHSQGGMLHLSRRNTDVCSSHLDEEKLPVPVDVNGTDKRDRGLDVDNTDALAVSTACGTFGSEQTLITTLSSHLQHDMKQSKKVESKTREAESCRETERLKRRRIESRRDEVLLEYPYDGSDTLGKIRVTLGDVDRLLPGEFLNDNLIDFYLRFLWRHLDSLQQQQMYFFTSHFFSQLNGTNGAHELSTAAPDERFARVARWTHKETNLFDKRFLFIPINDSFHWSIAIICNPGSAIIKKHHKVKRCHRGIKGAPNSGQERSLVDLVNGSSEIDVGRESSGVGSADYSIVSSEFVEEELQSCQADRLAYPPCLLFLDSLRCHRKKKFSKMLRNYLECEYKARFASSSTDAISQRGSMVGADMDNEQDRVITVFDPDSIVLHEPNIPLQTNSSDCGVFLLMYAVLVVRLFPFGVTRADLESNMASTLTPNMFCEEHVLEFREYLQQVLFCLQLLEKHGRPEQSIKDEGLESFAIE</sequence>
<feature type="region of interest" description="Disordered" evidence="4">
    <location>
        <begin position="71"/>
        <end position="97"/>
    </location>
</feature>
<evidence type="ECO:0000256" key="1">
    <source>
        <dbReference type="ARBA" id="ARBA00005234"/>
    </source>
</evidence>
<dbReference type="PANTHER" id="PTHR47764:SF2">
    <property type="entry name" value="UBIQUITIN-LIKE PROTEASE FAMILY PROFILE DOMAIN-CONTAINING PROTEIN"/>
    <property type="match status" value="1"/>
</dbReference>
<feature type="region of interest" description="Disordered" evidence="4">
    <location>
        <begin position="138"/>
        <end position="167"/>
    </location>
</feature>
<dbReference type="GO" id="GO:0008234">
    <property type="term" value="F:cysteine-type peptidase activity"/>
    <property type="evidence" value="ECO:0007669"/>
    <property type="project" value="InterPro"/>
</dbReference>